<organism evidence="1">
    <name type="scientific">Lepeophtheirus salmonis</name>
    <name type="common">Salmon louse</name>
    <name type="synonym">Caligus salmonis</name>
    <dbReference type="NCBI Taxonomy" id="72036"/>
    <lineage>
        <taxon>Eukaryota</taxon>
        <taxon>Metazoa</taxon>
        <taxon>Ecdysozoa</taxon>
        <taxon>Arthropoda</taxon>
        <taxon>Crustacea</taxon>
        <taxon>Multicrustacea</taxon>
        <taxon>Hexanauplia</taxon>
        <taxon>Copepoda</taxon>
        <taxon>Siphonostomatoida</taxon>
        <taxon>Caligidae</taxon>
        <taxon>Lepeophtheirus</taxon>
    </lineage>
</organism>
<proteinExistence type="predicted"/>
<dbReference type="AlphaFoldDB" id="A0A0K2VJ31"/>
<protein>
    <submittedName>
        <fullName evidence="1">Uncharacterized protein</fullName>
    </submittedName>
</protein>
<reference evidence="1" key="1">
    <citation type="submission" date="2014-05" db="EMBL/GenBank/DDBJ databases">
        <authorList>
            <person name="Chronopoulou M."/>
        </authorList>
    </citation>
    <scope>NUCLEOTIDE SEQUENCE</scope>
    <source>
        <tissue evidence="1">Whole organism</tissue>
    </source>
</reference>
<evidence type="ECO:0000313" key="1">
    <source>
        <dbReference type="EMBL" id="CDW49986.1"/>
    </source>
</evidence>
<sequence length="43" mass="5157">MNVSVFCIGVNFSLTRNKCVSNLICFKYVYFMFLKQHQKIMNF</sequence>
<name>A0A0K2VJ31_LEPSM</name>
<dbReference type="EMBL" id="HACA01032625">
    <property type="protein sequence ID" value="CDW49986.1"/>
    <property type="molecule type" value="Transcribed_RNA"/>
</dbReference>
<accession>A0A0K2VJ31</accession>